<dbReference type="PANTHER" id="PTHR43656">
    <property type="entry name" value="BINDING OXIDOREDUCTASE, PUTATIVE (AFU_ORTHOLOGUE AFUA_2G08260)-RELATED"/>
    <property type="match status" value="1"/>
</dbReference>
<dbReference type="GeneID" id="27363104"/>
<dbReference type="GO" id="GO:0010181">
    <property type="term" value="F:FMN binding"/>
    <property type="evidence" value="ECO:0007669"/>
    <property type="project" value="InterPro"/>
</dbReference>
<evidence type="ECO:0000256" key="1">
    <source>
        <dbReference type="ARBA" id="ARBA00005979"/>
    </source>
</evidence>
<dbReference type="HOGENOM" id="CLU_012153_6_3_1"/>
<dbReference type="Gene3D" id="3.20.20.70">
    <property type="entry name" value="Aldolase class I"/>
    <property type="match status" value="1"/>
</dbReference>
<dbReference type="Proteomes" id="UP000053342">
    <property type="component" value="Unassembled WGS sequence"/>
</dbReference>
<gene>
    <name evidence="6" type="ORF">PV06_11030</name>
</gene>
<keyword evidence="3" id="KW-0288">FMN</keyword>
<feature type="domain" description="NADH:flavin oxidoreductase/NADH oxidase N-terminal" evidence="5">
    <location>
        <begin position="26"/>
        <end position="335"/>
    </location>
</feature>
<protein>
    <recommendedName>
        <fullName evidence="5">NADH:flavin oxidoreductase/NADH oxidase N-terminal domain-containing protein</fullName>
    </recommendedName>
</protein>
<dbReference type="RefSeq" id="XP_016256950.1">
    <property type="nucleotide sequence ID" value="XM_016412637.1"/>
</dbReference>
<dbReference type="OrthoDB" id="1663137at2759"/>
<evidence type="ECO:0000256" key="2">
    <source>
        <dbReference type="ARBA" id="ARBA00022630"/>
    </source>
</evidence>
<evidence type="ECO:0000313" key="6">
    <source>
        <dbReference type="EMBL" id="KIW36734.1"/>
    </source>
</evidence>
<proteinExistence type="inferred from homology"/>
<keyword evidence="7" id="KW-1185">Reference proteome</keyword>
<evidence type="ECO:0000256" key="3">
    <source>
        <dbReference type="ARBA" id="ARBA00022643"/>
    </source>
</evidence>
<dbReference type="EMBL" id="KN847349">
    <property type="protein sequence ID" value="KIW36734.1"/>
    <property type="molecule type" value="Genomic_DNA"/>
</dbReference>
<evidence type="ECO:0000256" key="4">
    <source>
        <dbReference type="ARBA" id="ARBA00023002"/>
    </source>
</evidence>
<dbReference type="GO" id="GO:0016491">
    <property type="term" value="F:oxidoreductase activity"/>
    <property type="evidence" value="ECO:0007669"/>
    <property type="project" value="UniProtKB-KW"/>
</dbReference>
<accession>A0A0D2DLY0</accession>
<dbReference type="InterPro" id="IPR013785">
    <property type="entry name" value="Aldolase_TIM"/>
</dbReference>
<dbReference type="VEuPathDB" id="FungiDB:PV06_11030"/>
<dbReference type="PANTHER" id="PTHR43656:SF5">
    <property type="entry name" value="NADH:FLAVIN OXIDOREDUCTASE_NADH OXIDASE N-TERMINAL DOMAIN-CONTAINING PROTEIN"/>
    <property type="match status" value="1"/>
</dbReference>
<name>A0A0D2DLY0_9EURO</name>
<dbReference type="InterPro" id="IPR051799">
    <property type="entry name" value="NADH_flavin_oxidoreductase"/>
</dbReference>
<keyword evidence="2" id="KW-0285">Flavoprotein</keyword>
<sequence>MSRRFESSSQDASALGEPLTFVFSGRTAPNRFLKGAMTERLSSWDASAKEQRGIPSENLINVYKRWGEGGIGHILTGNIMLDYDQLEAPGNAIIPPGATFHGERFDAFKELARQAKSHGSLITGQVSHPGRQVADTINGNPVSASAVQLEGDLWGMTFAKPHAASQEEIKDIVARFTHAADYLHHAGFDGMQLHGAHGYLLAQFLSKTTNKRSDQYGGSIENRARIILEIAASIRRKVPSDFILGIKMNSVEFQEGGFSAEEAKDVCKLLEDAKFDFVELSGGTYQALAFVHKRESSKKREAFFLEFADKITPGLQKTKTYVTGGFKTVGAMVDALKTVDGVGLGRPVCQEFHLAKDMLDGRVSGAIDQQIDQDDFGLTNIVAGSQIRQVGKDHEPIDMSKTENVDVFMKDMGSWTAKLSSGDPGVYGYIDLDSAGIRPFSY</sequence>
<dbReference type="AlphaFoldDB" id="A0A0D2DLY0"/>
<reference evidence="6 7" key="1">
    <citation type="submission" date="2015-01" db="EMBL/GenBank/DDBJ databases">
        <title>The Genome Sequence of Exophiala oligosperma CBS72588.</title>
        <authorList>
            <consortium name="The Broad Institute Genomics Platform"/>
            <person name="Cuomo C."/>
            <person name="de Hoog S."/>
            <person name="Gorbushina A."/>
            <person name="Stielow B."/>
            <person name="Teixiera M."/>
            <person name="Abouelleil A."/>
            <person name="Chapman S.B."/>
            <person name="Priest M."/>
            <person name="Young S.K."/>
            <person name="Wortman J."/>
            <person name="Nusbaum C."/>
            <person name="Birren B."/>
        </authorList>
    </citation>
    <scope>NUCLEOTIDE SEQUENCE [LARGE SCALE GENOMIC DNA]</scope>
    <source>
        <strain evidence="6 7">CBS 72588</strain>
    </source>
</reference>
<organism evidence="6 7">
    <name type="scientific">Exophiala oligosperma</name>
    <dbReference type="NCBI Taxonomy" id="215243"/>
    <lineage>
        <taxon>Eukaryota</taxon>
        <taxon>Fungi</taxon>
        <taxon>Dikarya</taxon>
        <taxon>Ascomycota</taxon>
        <taxon>Pezizomycotina</taxon>
        <taxon>Eurotiomycetes</taxon>
        <taxon>Chaetothyriomycetidae</taxon>
        <taxon>Chaetothyriales</taxon>
        <taxon>Herpotrichiellaceae</taxon>
        <taxon>Exophiala</taxon>
    </lineage>
</organism>
<comment type="similarity">
    <text evidence="1">Belongs to the NADH:flavin oxidoreductase/NADH oxidase family.</text>
</comment>
<evidence type="ECO:0000259" key="5">
    <source>
        <dbReference type="Pfam" id="PF00724"/>
    </source>
</evidence>
<dbReference type="InterPro" id="IPR001155">
    <property type="entry name" value="OxRdtase_FMN_N"/>
</dbReference>
<evidence type="ECO:0000313" key="7">
    <source>
        <dbReference type="Proteomes" id="UP000053342"/>
    </source>
</evidence>
<keyword evidence="4" id="KW-0560">Oxidoreductase</keyword>
<dbReference type="SUPFAM" id="SSF51395">
    <property type="entry name" value="FMN-linked oxidoreductases"/>
    <property type="match status" value="1"/>
</dbReference>
<dbReference type="Pfam" id="PF00724">
    <property type="entry name" value="Oxidored_FMN"/>
    <property type="match status" value="1"/>
</dbReference>
<dbReference type="STRING" id="215243.A0A0D2DLY0"/>
<dbReference type="CDD" id="cd04733">
    <property type="entry name" value="OYE_like_2_FMN"/>
    <property type="match status" value="1"/>
</dbReference>